<dbReference type="EMBL" id="FLUM01000002">
    <property type="protein sequence ID" value="SBW00120.1"/>
    <property type="molecule type" value="Genomic_DNA"/>
</dbReference>
<dbReference type="Pfam" id="PF16115">
    <property type="entry name" value="DUF4831"/>
    <property type="match status" value="1"/>
</dbReference>
<organism evidence="2">
    <name type="scientific">uncultured Dysgonomonas sp</name>
    <dbReference type="NCBI Taxonomy" id="206096"/>
    <lineage>
        <taxon>Bacteria</taxon>
        <taxon>Pseudomonadati</taxon>
        <taxon>Bacteroidota</taxon>
        <taxon>Bacteroidia</taxon>
        <taxon>Bacteroidales</taxon>
        <taxon>Dysgonomonadaceae</taxon>
        <taxon>Dysgonomonas</taxon>
        <taxon>environmental samples</taxon>
    </lineage>
</organism>
<dbReference type="InterPro" id="IPR032265">
    <property type="entry name" value="DUF4831"/>
</dbReference>
<keyword evidence="1" id="KW-0732">Signal</keyword>
<reference evidence="2" key="1">
    <citation type="submission" date="2016-04" db="EMBL/GenBank/DDBJ databases">
        <authorList>
            <person name="Evans L.H."/>
            <person name="Alamgir A."/>
            <person name="Owens N."/>
            <person name="Weber N.D."/>
            <person name="Virtaneva K."/>
            <person name="Barbian K."/>
            <person name="Babar A."/>
            <person name="Rosenke K."/>
        </authorList>
    </citation>
    <scope>NUCLEOTIDE SEQUENCE</scope>
    <source>
        <strain evidence="2">86-1</strain>
    </source>
</reference>
<dbReference type="AlphaFoldDB" id="A0A212JL28"/>
<name>A0A212JL28_9BACT</name>
<feature type="signal peptide" evidence="1">
    <location>
        <begin position="1"/>
        <end position="20"/>
    </location>
</feature>
<gene>
    <name evidence="2" type="ORF">KL86DYS1_20109</name>
</gene>
<sequence>MRYYISLLLFLLIGANYGTAQNTVKMSAVKANDYGVAYSLPKTSLVITVDYTKKTRKAGEFFQYAERYLSISNPITEDAVSYTLDKLDATAKGVVDKDKSYLVEFRSNTTAPFVTLTKDGLICAINDDYTFPKEETKGDASVTSASLPNPRSFLSEEILRAGSTAKQAELIAKQIYRLRESRNNILTGDADNMPPDGNAYKLVMTQLEEQEKALTAMFAGTETAEAGTKEFVVIPDEKNIDNRIIFRFSSKLGVVGADDLSGSPVALTLKNKEPRQVQVLTPKEEKDMEKKFSAGIIYNIPGKASLQISYNGRNYVQKDCDIVQYGVQDVLVPKMFDNNKLPIKVIFYPDMGAIKQIIQ</sequence>
<accession>A0A212JL28</accession>
<dbReference type="RefSeq" id="WP_296941248.1">
    <property type="nucleotide sequence ID" value="NZ_LT599032.1"/>
</dbReference>
<proteinExistence type="predicted"/>
<protein>
    <recommendedName>
        <fullName evidence="3">DUF4831 domain-containing protein</fullName>
    </recommendedName>
</protein>
<evidence type="ECO:0000256" key="1">
    <source>
        <dbReference type="SAM" id="SignalP"/>
    </source>
</evidence>
<evidence type="ECO:0000313" key="2">
    <source>
        <dbReference type="EMBL" id="SBW00120.1"/>
    </source>
</evidence>
<evidence type="ECO:0008006" key="3">
    <source>
        <dbReference type="Google" id="ProtNLM"/>
    </source>
</evidence>
<feature type="chain" id="PRO_5012081009" description="DUF4831 domain-containing protein" evidence="1">
    <location>
        <begin position="21"/>
        <end position="359"/>
    </location>
</feature>